<dbReference type="UniPathway" id="UPA00060"/>
<name>A0A6P2BRM7_9ACTN</name>
<comment type="caution">
    <text evidence="7">The sequence shown here is derived from an EMBL/GenBank/DDBJ whole genome shotgun (WGS) entry which is preliminary data.</text>
</comment>
<evidence type="ECO:0000256" key="1">
    <source>
        <dbReference type="ARBA" id="ARBA00004948"/>
    </source>
</evidence>
<reference evidence="7 8" key="1">
    <citation type="submission" date="2018-11" db="EMBL/GenBank/DDBJ databases">
        <title>Trebonia kvetii gen.nov., sp.nov., a novel acidophilic actinobacterium, and proposal of the new actinobacterial family Treboniaceae fam. nov.</title>
        <authorList>
            <person name="Rapoport D."/>
            <person name="Sagova-Mareckova M."/>
            <person name="Sedlacek I."/>
            <person name="Provaznik J."/>
            <person name="Kralova S."/>
            <person name="Pavlinic D."/>
            <person name="Benes V."/>
            <person name="Kopecky J."/>
        </authorList>
    </citation>
    <scope>NUCLEOTIDE SEQUENCE [LARGE SCALE GENOMIC DNA]</scope>
    <source>
        <strain evidence="7 8">15Tr583</strain>
    </source>
</reference>
<dbReference type="AlphaFoldDB" id="A0A6P2BRM7"/>
<keyword evidence="8" id="KW-1185">Reference proteome</keyword>
<protein>
    <recommendedName>
        <fullName evidence="5">glycine oxidase</fullName>
        <ecNumber evidence="5">1.4.3.19</ecNumber>
    </recommendedName>
</protein>
<dbReference type="GO" id="GO:0005737">
    <property type="term" value="C:cytoplasm"/>
    <property type="evidence" value="ECO:0007669"/>
    <property type="project" value="TreeGrafter"/>
</dbReference>
<organism evidence="7 8">
    <name type="scientific">Trebonia kvetii</name>
    <dbReference type="NCBI Taxonomy" id="2480626"/>
    <lineage>
        <taxon>Bacteria</taxon>
        <taxon>Bacillati</taxon>
        <taxon>Actinomycetota</taxon>
        <taxon>Actinomycetes</taxon>
        <taxon>Streptosporangiales</taxon>
        <taxon>Treboniaceae</taxon>
        <taxon>Trebonia</taxon>
    </lineage>
</organism>
<evidence type="ECO:0000313" key="7">
    <source>
        <dbReference type="EMBL" id="TVZ00785.1"/>
    </source>
</evidence>
<dbReference type="InterPro" id="IPR006076">
    <property type="entry name" value="FAD-dep_OxRdtase"/>
</dbReference>
<dbReference type="EC" id="1.4.3.19" evidence="5"/>
<dbReference type="GO" id="GO:0009229">
    <property type="term" value="P:thiamine diphosphate biosynthetic process"/>
    <property type="evidence" value="ECO:0007669"/>
    <property type="project" value="UniProtKB-UniPathway"/>
</dbReference>
<feature type="domain" description="FAD dependent oxidoreductase" evidence="6">
    <location>
        <begin position="4"/>
        <end position="359"/>
    </location>
</feature>
<gene>
    <name evidence="7" type="primary">thiO</name>
    <name evidence="7" type="ORF">EAS64_36130</name>
</gene>
<dbReference type="GO" id="GO:0043799">
    <property type="term" value="F:glycine oxidase activity"/>
    <property type="evidence" value="ECO:0007669"/>
    <property type="project" value="UniProtKB-EC"/>
</dbReference>
<dbReference type="SUPFAM" id="SSF51905">
    <property type="entry name" value="FAD/NAD(P)-binding domain"/>
    <property type="match status" value="1"/>
</dbReference>
<dbReference type="SUPFAM" id="SSF54373">
    <property type="entry name" value="FAD-linked reductases, C-terminal domain"/>
    <property type="match status" value="1"/>
</dbReference>
<keyword evidence="2" id="KW-0784">Thiamine biosynthesis</keyword>
<dbReference type="PANTHER" id="PTHR13847">
    <property type="entry name" value="SARCOSINE DEHYDROGENASE-RELATED"/>
    <property type="match status" value="1"/>
</dbReference>
<keyword evidence="3 7" id="KW-0560">Oxidoreductase</keyword>
<dbReference type="Pfam" id="PF01266">
    <property type="entry name" value="DAO"/>
    <property type="match status" value="1"/>
</dbReference>
<dbReference type="GO" id="GO:0009228">
    <property type="term" value="P:thiamine biosynthetic process"/>
    <property type="evidence" value="ECO:0007669"/>
    <property type="project" value="UniProtKB-KW"/>
</dbReference>
<evidence type="ECO:0000256" key="3">
    <source>
        <dbReference type="ARBA" id="ARBA00023002"/>
    </source>
</evidence>
<dbReference type="PANTHER" id="PTHR13847:SF289">
    <property type="entry name" value="GLYCINE OXIDASE"/>
    <property type="match status" value="1"/>
</dbReference>
<dbReference type="OrthoDB" id="3214401at2"/>
<accession>A0A6P2BRM7</accession>
<dbReference type="NCBIfam" id="TIGR02352">
    <property type="entry name" value="thiamin_ThiO"/>
    <property type="match status" value="1"/>
</dbReference>
<evidence type="ECO:0000259" key="6">
    <source>
        <dbReference type="Pfam" id="PF01266"/>
    </source>
</evidence>
<evidence type="ECO:0000256" key="5">
    <source>
        <dbReference type="ARBA" id="ARBA00050018"/>
    </source>
</evidence>
<comment type="pathway">
    <text evidence="1">Cofactor biosynthesis; thiamine diphosphate biosynthesis.</text>
</comment>
<sequence length="382" mass="40184">MDADVIVAGGGVIGTAIAWRAARTGLKVILVDPGGGDPVNDDPRTSDRASLVAAGMLGPVSESVFGEQDLLNLNLHAIDRFPSFNAELEQAANTTTGLRTEGTLAVAYDNGDLAALDRLTDFRHSIGLKAERLDARECRRREPFLAPSTRGGVLATGDLSVDNRRYLAALRQAAARAGVATIKDKATEVTGTTLRTATKKLTARHVVVAAGHATRAIDGLPDEVRKAIRPVKGQILRLRHPGNLPHILTHTVRAIVQGHDLYLVPRMDGELVVGATQEERDDRDVTAGAVHDLLRDATTAVPAVSELVFAEASAGLRPGTSDNGPILGLAGDGGPLIAAGHYRNGILLSAGTADAVTALLCGQDPHPAWLPFTPGRFRKITA</sequence>
<dbReference type="InterPro" id="IPR036188">
    <property type="entry name" value="FAD/NAD-bd_sf"/>
</dbReference>
<dbReference type="Proteomes" id="UP000460272">
    <property type="component" value="Unassembled WGS sequence"/>
</dbReference>
<dbReference type="RefSeq" id="WP_145860524.1">
    <property type="nucleotide sequence ID" value="NZ_RPFW01000008.1"/>
</dbReference>
<dbReference type="InterPro" id="IPR012727">
    <property type="entry name" value="Gly_oxidase_ThiO"/>
</dbReference>
<evidence type="ECO:0000256" key="2">
    <source>
        <dbReference type="ARBA" id="ARBA00022977"/>
    </source>
</evidence>
<proteinExistence type="predicted"/>
<dbReference type="Gene3D" id="3.50.50.60">
    <property type="entry name" value="FAD/NAD(P)-binding domain"/>
    <property type="match status" value="1"/>
</dbReference>
<dbReference type="EMBL" id="RPFW01000008">
    <property type="protein sequence ID" value="TVZ00785.1"/>
    <property type="molecule type" value="Genomic_DNA"/>
</dbReference>
<evidence type="ECO:0000256" key="4">
    <source>
        <dbReference type="ARBA" id="ARBA00049872"/>
    </source>
</evidence>
<evidence type="ECO:0000313" key="8">
    <source>
        <dbReference type="Proteomes" id="UP000460272"/>
    </source>
</evidence>
<dbReference type="Gene3D" id="3.30.9.10">
    <property type="entry name" value="D-Amino Acid Oxidase, subunit A, domain 2"/>
    <property type="match status" value="1"/>
</dbReference>
<comment type="catalytic activity">
    <reaction evidence="4">
        <text>glycine + O2 + H2O = glyoxylate + H2O2 + NH4(+)</text>
        <dbReference type="Rhea" id="RHEA:11532"/>
        <dbReference type="ChEBI" id="CHEBI:15377"/>
        <dbReference type="ChEBI" id="CHEBI:15379"/>
        <dbReference type="ChEBI" id="CHEBI:16240"/>
        <dbReference type="ChEBI" id="CHEBI:28938"/>
        <dbReference type="ChEBI" id="CHEBI:36655"/>
        <dbReference type="ChEBI" id="CHEBI:57305"/>
        <dbReference type="EC" id="1.4.3.19"/>
    </reaction>
</comment>
<dbReference type="GO" id="GO:0050660">
    <property type="term" value="F:flavin adenine dinucleotide binding"/>
    <property type="evidence" value="ECO:0007669"/>
    <property type="project" value="InterPro"/>
</dbReference>